<gene>
    <name evidence="1" type="ORF">OBA43_05070</name>
</gene>
<name>A0ABY8VDI0_9FLAO</name>
<reference evidence="1 2" key="1">
    <citation type="submission" date="2022-09" db="EMBL/GenBank/DDBJ databases">
        <title>Whole genome sequencing analysis of tet(X)-positive Empedobacter falsenii YWS9-3.</title>
        <authorList>
            <person name="Chen C."/>
            <person name="Lv Y.-L."/>
        </authorList>
    </citation>
    <scope>NUCLEOTIDE SEQUENCE [LARGE SCALE GENOMIC DNA]</scope>
    <source>
        <strain evidence="1 2">YWS9-3_T</strain>
    </source>
</reference>
<sequence length="142" mass="16873">MKNIHIGSLIKKRVKELDIDTSRIIAFFKTYTEEEIKAQFKSKSILTDDLLKWSKLLEYDFFRIYSQHIILFSPLPKNSSKTTSSTSSVLPSFRKSVYTKEIIDFVWDLYTTENKKIQEISNEYNIPKNTIHNWIKKYLPQN</sequence>
<accession>A0ABY8VDI0</accession>
<dbReference type="InterPro" id="IPR009057">
    <property type="entry name" value="Homeodomain-like_sf"/>
</dbReference>
<keyword evidence="2" id="KW-1185">Reference proteome</keyword>
<organism evidence="1 2">
    <name type="scientific">Empedobacter falsenii</name>
    <dbReference type="NCBI Taxonomy" id="343874"/>
    <lineage>
        <taxon>Bacteria</taxon>
        <taxon>Pseudomonadati</taxon>
        <taxon>Bacteroidota</taxon>
        <taxon>Flavobacteriia</taxon>
        <taxon>Flavobacteriales</taxon>
        <taxon>Weeksellaceae</taxon>
        <taxon>Empedobacter</taxon>
    </lineage>
</organism>
<dbReference type="Proteomes" id="UP001223501">
    <property type="component" value="Chromosome"/>
</dbReference>
<protein>
    <submittedName>
        <fullName evidence="1">Transposase</fullName>
    </submittedName>
</protein>
<dbReference type="SUPFAM" id="SSF46689">
    <property type="entry name" value="Homeodomain-like"/>
    <property type="match status" value="1"/>
</dbReference>
<evidence type="ECO:0000313" key="1">
    <source>
        <dbReference type="EMBL" id="WIH98304.1"/>
    </source>
</evidence>
<dbReference type="EMBL" id="CP106831">
    <property type="protein sequence ID" value="WIH98304.1"/>
    <property type="molecule type" value="Genomic_DNA"/>
</dbReference>
<evidence type="ECO:0000313" key="2">
    <source>
        <dbReference type="Proteomes" id="UP001223501"/>
    </source>
</evidence>
<dbReference type="RefSeq" id="WP_284584057.1">
    <property type="nucleotide sequence ID" value="NZ_CP106831.1"/>
</dbReference>
<proteinExistence type="predicted"/>